<sequence length="346" mass="37324">MAASPAKRLITFGMVILREAVGVYWTLIKIMLPVMVLTQLAIEMGLIKAISPAFAPPVMQFVGLPPEAGFVWAMNLLVGIWSGAVVMFAVLPVDTLTTAQVTILGSLFLFAHALPIEQRIVQKAGPRLIVSTLIRVGGGLFFAWGINLISSRTGWLAEPAAPNWVPGHYDASWTSFVADTASTLVWIFIVLLGLVAVLRTMDALDVTRFLNLLLSPLLRLLGIAKAAAPLTVVGLVLGLSYGGGGLIIREAQRGHIQPRDVFLASSFMGGLCHSLIEDTLIVVALGADIYVVLFGRLIFSVLLVAVLARLLRGTGDAFFFRFLYRDRMHGKSRLQYGTAAEGPLDS</sequence>
<feature type="transmembrane region" description="Helical" evidence="1">
    <location>
        <begin position="68"/>
        <end position="91"/>
    </location>
</feature>
<feature type="transmembrane region" description="Helical" evidence="1">
    <location>
        <begin position="23"/>
        <end position="47"/>
    </location>
</feature>
<gene>
    <name evidence="2" type="ORF">Q644_14770</name>
</gene>
<dbReference type="EMBL" id="ASXJ01000060">
    <property type="protein sequence ID" value="ERM02797.1"/>
    <property type="molecule type" value="Genomic_DNA"/>
</dbReference>
<evidence type="ECO:0000256" key="1">
    <source>
        <dbReference type="SAM" id="Phobius"/>
    </source>
</evidence>
<reference evidence="2 3" key="1">
    <citation type="journal article" date="2014" name="FEMS Microbiol. Lett.">
        <title>Genome sequencing analysis reveals virulence-related gene content of Ochrobactrum intermedium strain 229E, a urease-positive strain isolated from the human gastric niche.</title>
        <authorList>
            <person name="Kulkarni G.J."/>
            <person name="Shetty S."/>
            <person name="Dharne M.S."/>
            <person name="Shouche Y.S."/>
        </authorList>
    </citation>
    <scope>NUCLEOTIDE SEQUENCE [LARGE SCALE GENOMIC DNA]</scope>
    <source>
        <strain evidence="2 3">229E</strain>
    </source>
</reference>
<keyword evidence="1" id="KW-0472">Membrane</keyword>
<organism evidence="2 3">
    <name type="scientific">Brucella intermedia 229E</name>
    <dbReference type="NCBI Taxonomy" id="1337887"/>
    <lineage>
        <taxon>Bacteria</taxon>
        <taxon>Pseudomonadati</taxon>
        <taxon>Pseudomonadota</taxon>
        <taxon>Alphaproteobacteria</taxon>
        <taxon>Hyphomicrobiales</taxon>
        <taxon>Brucellaceae</taxon>
        <taxon>Brucella/Ochrobactrum group</taxon>
        <taxon>Brucella</taxon>
    </lineage>
</organism>
<protein>
    <submittedName>
        <fullName evidence="2">Nucleoside recognition protein</fullName>
    </submittedName>
</protein>
<feature type="transmembrane region" description="Helical" evidence="1">
    <location>
        <begin position="173"/>
        <end position="197"/>
    </location>
</feature>
<feature type="transmembrane region" description="Helical" evidence="1">
    <location>
        <begin position="289"/>
        <end position="311"/>
    </location>
</feature>
<feature type="transmembrane region" description="Helical" evidence="1">
    <location>
        <begin position="232"/>
        <end position="249"/>
    </location>
</feature>
<name>U4VIT5_9HYPH</name>
<proteinExistence type="predicted"/>
<keyword evidence="1" id="KW-0812">Transmembrane</keyword>
<evidence type="ECO:0000313" key="3">
    <source>
        <dbReference type="Proteomes" id="UP000016842"/>
    </source>
</evidence>
<feature type="transmembrane region" description="Helical" evidence="1">
    <location>
        <begin position="128"/>
        <end position="146"/>
    </location>
</feature>
<dbReference type="AlphaFoldDB" id="U4VIT5"/>
<dbReference type="PATRIC" id="fig|1337887.3.peg.1257"/>
<comment type="caution">
    <text evidence="2">The sequence shown here is derived from an EMBL/GenBank/DDBJ whole genome shotgun (WGS) entry which is preliminary data.</text>
</comment>
<accession>U4VIT5</accession>
<keyword evidence="1" id="KW-1133">Transmembrane helix</keyword>
<dbReference type="Proteomes" id="UP000016842">
    <property type="component" value="Unassembled WGS sequence"/>
</dbReference>
<evidence type="ECO:0000313" key="2">
    <source>
        <dbReference type="EMBL" id="ERM02797.1"/>
    </source>
</evidence>